<reference evidence="1 2" key="1">
    <citation type="journal article" date="2020" name="Front. Microbiol.">
        <title>Single-cell genomics of novel Actinobacteria with the Wood-Ljungdahl pathway discovered in a serpentinizing system.</title>
        <authorList>
            <person name="Merino N."/>
            <person name="Kawai M."/>
            <person name="Boyd E.S."/>
            <person name="Colman D.R."/>
            <person name="McGlynn S.E."/>
            <person name="Nealson K.H."/>
            <person name="Kurokawa K."/>
            <person name="Hongoh Y."/>
        </authorList>
    </citation>
    <scope>NUCLEOTIDE SEQUENCE [LARGE SCALE GENOMIC DNA]</scope>
    <source>
        <strain evidence="1 2">S33</strain>
    </source>
</reference>
<name>A0A6V8PAC5_9ACTN</name>
<dbReference type="Proteomes" id="UP000591948">
    <property type="component" value="Unassembled WGS sequence"/>
</dbReference>
<protein>
    <submittedName>
        <fullName evidence="1">Uncharacterized protein</fullName>
    </submittedName>
</protein>
<sequence length="60" mass="6553">MQLQEILQIAAFVPSYIDGLGQGLKIYYRDGNVGSHAVSLHSFIRRMARVFTVKCAGGAP</sequence>
<evidence type="ECO:0000313" key="2">
    <source>
        <dbReference type="Proteomes" id="UP000591948"/>
    </source>
</evidence>
<dbReference type="RefSeq" id="WP_176234172.1">
    <property type="nucleotide sequence ID" value="NZ_BLRY01000572.1"/>
</dbReference>
<evidence type="ECO:0000313" key="1">
    <source>
        <dbReference type="EMBL" id="GFP29010.1"/>
    </source>
</evidence>
<dbReference type="AlphaFoldDB" id="A0A6V8PAC5"/>
<organism evidence="1 2">
    <name type="scientific">Candidatus Hakubella thermalkaliphila</name>
    <dbReference type="NCBI Taxonomy" id="2754717"/>
    <lineage>
        <taxon>Bacteria</taxon>
        <taxon>Bacillati</taxon>
        <taxon>Actinomycetota</taxon>
        <taxon>Actinomycetota incertae sedis</taxon>
        <taxon>Candidatus Hakubellales</taxon>
        <taxon>Candidatus Hakubellaceae</taxon>
        <taxon>Candidatus Hakubella</taxon>
    </lineage>
</organism>
<proteinExistence type="predicted"/>
<accession>A0A6V8PAC5</accession>
<gene>
    <name evidence="1" type="ORF">HKBW3S33_02426</name>
</gene>
<keyword evidence="2" id="KW-1185">Reference proteome</keyword>
<dbReference type="EMBL" id="BLRY01000572">
    <property type="protein sequence ID" value="GFP29010.1"/>
    <property type="molecule type" value="Genomic_DNA"/>
</dbReference>
<comment type="caution">
    <text evidence="1">The sequence shown here is derived from an EMBL/GenBank/DDBJ whole genome shotgun (WGS) entry which is preliminary data.</text>
</comment>